<feature type="region of interest" description="Disordered" evidence="7">
    <location>
        <begin position="1"/>
        <end position="73"/>
    </location>
</feature>
<feature type="transmembrane region" description="Helical" evidence="6">
    <location>
        <begin position="111"/>
        <end position="128"/>
    </location>
</feature>
<evidence type="ECO:0000256" key="4">
    <source>
        <dbReference type="ARBA" id="ARBA00022989"/>
    </source>
</evidence>
<feature type="transmembrane region" description="Helical" evidence="6">
    <location>
        <begin position="171"/>
        <end position="192"/>
    </location>
</feature>
<dbReference type="OrthoDB" id="2151161at2759"/>
<feature type="compositionally biased region" description="Low complexity" evidence="7">
    <location>
        <begin position="50"/>
        <end position="70"/>
    </location>
</feature>
<keyword evidence="9" id="KW-1185">Reference proteome</keyword>
<name>A0A1X0NSV4_9TRYP</name>
<feature type="compositionally biased region" description="Low complexity" evidence="7">
    <location>
        <begin position="26"/>
        <end position="39"/>
    </location>
</feature>
<organism evidence="8 9">
    <name type="scientific">Trypanosoma theileri</name>
    <dbReference type="NCBI Taxonomy" id="67003"/>
    <lineage>
        <taxon>Eukaryota</taxon>
        <taxon>Discoba</taxon>
        <taxon>Euglenozoa</taxon>
        <taxon>Kinetoplastea</taxon>
        <taxon>Metakinetoplastina</taxon>
        <taxon>Trypanosomatida</taxon>
        <taxon>Trypanosomatidae</taxon>
        <taxon>Trypanosoma</taxon>
    </lineage>
</organism>
<evidence type="ECO:0000256" key="7">
    <source>
        <dbReference type="SAM" id="MobiDB-lite"/>
    </source>
</evidence>
<protein>
    <recommendedName>
        <fullName evidence="6">Golgi apparatus membrane protein TVP23 homolog</fullName>
    </recommendedName>
</protein>
<evidence type="ECO:0000256" key="6">
    <source>
        <dbReference type="RuleBase" id="RU361206"/>
    </source>
</evidence>
<dbReference type="AlphaFoldDB" id="A0A1X0NSV4"/>
<dbReference type="Pfam" id="PF05832">
    <property type="entry name" value="DUF846"/>
    <property type="match status" value="1"/>
</dbReference>
<evidence type="ECO:0000313" key="8">
    <source>
        <dbReference type="EMBL" id="ORC87190.1"/>
    </source>
</evidence>
<dbReference type="GO" id="GO:0009306">
    <property type="term" value="P:protein secretion"/>
    <property type="evidence" value="ECO:0007669"/>
    <property type="project" value="TreeGrafter"/>
</dbReference>
<dbReference type="PANTHER" id="PTHR13019:SF7">
    <property type="entry name" value="GOLGI APPARATUS MEMBRANE PROTEIN TVP23"/>
    <property type="match status" value="1"/>
</dbReference>
<dbReference type="EMBL" id="NBCO01000023">
    <property type="protein sequence ID" value="ORC87190.1"/>
    <property type="molecule type" value="Genomic_DNA"/>
</dbReference>
<accession>A0A1X0NSV4</accession>
<dbReference type="GO" id="GO:0016192">
    <property type="term" value="P:vesicle-mediated transport"/>
    <property type="evidence" value="ECO:0007669"/>
    <property type="project" value="TreeGrafter"/>
</dbReference>
<comment type="subcellular location">
    <subcellularLocation>
        <location evidence="1 6">Membrane</location>
        <topology evidence="1 6">Multi-pass membrane protein</topology>
    </subcellularLocation>
</comment>
<dbReference type="InterPro" id="IPR008564">
    <property type="entry name" value="TVP23-like"/>
</dbReference>
<feature type="compositionally biased region" description="Polar residues" evidence="7">
    <location>
        <begin position="40"/>
        <end position="49"/>
    </location>
</feature>
<comment type="caution">
    <text evidence="8">The sequence shown here is derived from an EMBL/GenBank/DDBJ whole genome shotgun (WGS) entry which is preliminary data.</text>
</comment>
<keyword evidence="3 6" id="KW-0812">Transmembrane</keyword>
<feature type="transmembrane region" description="Helical" evidence="6">
    <location>
        <begin position="198"/>
        <end position="216"/>
    </location>
</feature>
<comment type="similarity">
    <text evidence="2 6">Belongs to the TVP23 family.</text>
</comment>
<evidence type="ECO:0000256" key="2">
    <source>
        <dbReference type="ARBA" id="ARBA00005467"/>
    </source>
</evidence>
<dbReference type="PANTHER" id="PTHR13019">
    <property type="entry name" value="GOLGI APPARATUS MEMBRANE PROTEIN TVP23"/>
    <property type="match status" value="1"/>
</dbReference>
<keyword evidence="4 6" id="KW-1133">Transmembrane helix</keyword>
<evidence type="ECO:0000256" key="5">
    <source>
        <dbReference type="ARBA" id="ARBA00023136"/>
    </source>
</evidence>
<dbReference type="Proteomes" id="UP000192257">
    <property type="component" value="Unassembled WGS sequence"/>
</dbReference>
<dbReference type="STRING" id="67003.A0A1X0NSV4"/>
<evidence type="ECO:0000256" key="3">
    <source>
        <dbReference type="ARBA" id="ARBA00022692"/>
    </source>
</evidence>
<dbReference type="VEuPathDB" id="TriTrypDB:TM35_000231610"/>
<keyword evidence="5 6" id="KW-0472">Membrane</keyword>
<proteinExistence type="inferred from homology"/>
<dbReference type="GeneID" id="39987181"/>
<gene>
    <name evidence="8" type="ORF">TM35_000231610</name>
</gene>
<evidence type="ECO:0000256" key="1">
    <source>
        <dbReference type="ARBA" id="ARBA00004141"/>
    </source>
</evidence>
<evidence type="ECO:0000313" key="9">
    <source>
        <dbReference type="Proteomes" id="UP000192257"/>
    </source>
</evidence>
<sequence>MLEPNKPNFDFSPRTPPTAARGEVPSSSAFQANANSNTAYNPSQFDPNTSQMSSQQQFQPPPQEQQQQQQGESDEAIYKGVHPFAAFFHIAFKIAALLTFILGGIFSSSHVVIFVITILFLAADFWTTKNVTGRLLVSLRWWNEVREDGSSHWIFESAPDADKRVNKFDKWFFWVTTGGNCAAWVLMVLFNMMSFTRLPMAVVGVILGGANFVGFLKCSRDASQRLRNYVITQAAQRPDLVRQVAGAL</sequence>
<reference evidence="8 9" key="1">
    <citation type="submission" date="2017-03" db="EMBL/GenBank/DDBJ databases">
        <title>An alternative strategy for trypanosome survival in the mammalian bloodstream revealed through genome and transcriptome analysis of the ubiquitous bovine parasite Trypanosoma (Megatrypanum) theileri.</title>
        <authorList>
            <person name="Kelly S."/>
            <person name="Ivens A."/>
            <person name="Mott A."/>
            <person name="O'Neill E."/>
            <person name="Emms D."/>
            <person name="Macleod O."/>
            <person name="Voorheis P."/>
            <person name="Matthews J."/>
            <person name="Matthews K."/>
            <person name="Carrington M."/>
        </authorList>
    </citation>
    <scope>NUCLEOTIDE SEQUENCE [LARGE SCALE GENOMIC DNA]</scope>
    <source>
        <strain evidence="8">Edinburgh</strain>
    </source>
</reference>
<dbReference type="RefSeq" id="XP_028881256.1">
    <property type="nucleotide sequence ID" value="XM_029027401.1"/>
</dbReference>
<dbReference type="GO" id="GO:0000139">
    <property type="term" value="C:Golgi membrane"/>
    <property type="evidence" value="ECO:0007669"/>
    <property type="project" value="TreeGrafter"/>
</dbReference>